<feature type="transmembrane region" description="Helical" evidence="11">
    <location>
        <begin position="156"/>
        <end position="174"/>
    </location>
</feature>
<evidence type="ECO:0000313" key="14">
    <source>
        <dbReference type="EMBL" id="QIS10091.1"/>
    </source>
</evidence>
<dbReference type="InterPro" id="IPR011527">
    <property type="entry name" value="ABC1_TM_dom"/>
</dbReference>
<evidence type="ECO:0000256" key="8">
    <source>
        <dbReference type="ARBA" id="ARBA00022989"/>
    </source>
</evidence>
<dbReference type="PROSITE" id="PS00211">
    <property type="entry name" value="ABC_TRANSPORTER_1"/>
    <property type="match status" value="1"/>
</dbReference>
<comment type="subcellular location">
    <subcellularLocation>
        <location evidence="1">Cell inner membrane</location>
        <topology evidence="1">Multi-pass membrane protein</topology>
    </subcellularLocation>
</comment>
<name>A0A6G9YA46_9NOCA</name>
<keyword evidence="3" id="KW-1003">Cell membrane</keyword>
<evidence type="ECO:0000256" key="4">
    <source>
        <dbReference type="ARBA" id="ARBA00022519"/>
    </source>
</evidence>
<dbReference type="AlphaFoldDB" id="A0A6G9YA46"/>
<keyword evidence="9 11" id="KW-0472">Membrane</keyword>
<dbReference type="InterPro" id="IPR036640">
    <property type="entry name" value="ABC1_TM_sf"/>
</dbReference>
<evidence type="ECO:0000256" key="1">
    <source>
        <dbReference type="ARBA" id="ARBA00004429"/>
    </source>
</evidence>
<keyword evidence="6" id="KW-0547">Nucleotide-binding</keyword>
<dbReference type="GO" id="GO:0034040">
    <property type="term" value="F:ATPase-coupled lipid transmembrane transporter activity"/>
    <property type="evidence" value="ECO:0007669"/>
    <property type="project" value="TreeGrafter"/>
</dbReference>
<feature type="domain" description="ABC transporter" evidence="12">
    <location>
        <begin position="330"/>
        <end position="563"/>
    </location>
</feature>
<evidence type="ECO:0000256" key="2">
    <source>
        <dbReference type="ARBA" id="ARBA00022448"/>
    </source>
</evidence>
<keyword evidence="15" id="KW-1185">Reference proteome</keyword>
<feature type="transmembrane region" description="Helical" evidence="11">
    <location>
        <begin position="20"/>
        <end position="42"/>
    </location>
</feature>
<gene>
    <name evidence="14" type="ORF">F5544_10980</name>
</gene>
<keyword evidence="5 11" id="KW-0812">Transmembrane</keyword>
<accession>A0A6G9YA46</accession>
<evidence type="ECO:0000256" key="6">
    <source>
        <dbReference type="ARBA" id="ARBA00022741"/>
    </source>
</evidence>
<dbReference type="InterPro" id="IPR003439">
    <property type="entry name" value="ABC_transporter-like_ATP-bd"/>
</dbReference>
<dbReference type="PROSITE" id="PS50893">
    <property type="entry name" value="ABC_TRANSPORTER_2"/>
    <property type="match status" value="1"/>
</dbReference>
<feature type="transmembrane region" description="Helical" evidence="11">
    <location>
        <begin position="131"/>
        <end position="150"/>
    </location>
</feature>
<dbReference type="FunFam" id="3.40.50.300:FF:000221">
    <property type="entry name" value="Multidrug ABC transporter ATP-binding protein"/>
    <property type="match status" value="1"/>
</dbReference>
<dbReference type="GO" id="GO:0005886">
    <property type="term" value="C:plasma membrane"/>
    <property type="evidence" value="ECO:0007669"/>
    <property type="project" value="UniProtKB-SubCell"/>
</dbReference>
<proteinExistence type="inferred from homology"/>
<dbReference type="Gene3D" id="1.20.1560.10">
    <property type="entry name" value="ABC transporter type 1, transmembrane domain"/>
    <property type="match status" value="1"/>
</dbReference>
<dbReference type="PROSITE" id="PS50929">
    <property type="entry name" value="ABC_TM1F"/>
    <property type="match status" value="1"/>
</dbReference>
<keyword evidence="4" id="KW-0997">Cell inner membrane</keyword>
<dbReference type="Gene3D" id="3.40.50.300">
    <property type="entry name" value="P-loop containing nucleotide triphosphate hydrolases"/>
    <property type="match status" value="1"/>
</dbReference>
<evidence type="ECO:0000256" key="3">
    <source>
        <dbReference type="ARBA" id="ARBA00022475"/>
    </source>
</evidence>
<dbReference type="SMART" id="SM00382">
    <property type="entry name" value="AAA"/>
    <property type="match status" value="1"/>
</dbReference>
<reference evidence="14 15" key="1">
    <citation type="journal article" date="2019" name="ACS Chem. Biol.">
        <title>Identification and Mobilization of a Cryptic Antibiotic Biosynthesis Gene Locus from a Human-Pathogenic Nocardia Isolate.</title>
        <authorList>
            <person name="Herisse M."/>
            <person name="Ishida K."/>
            <person name="Porter J.L."/>
            <person name="Howden B."/>
            <person name="Hertweck C."/>
            <person name="Stinear T.P."/>
            <person name="Pidot S.J."/>
        </authorList>
    </citation>
    <scope>NUCLEOTIDE SEQUENCE [LARGE SCALE GENOMIC DNA]</scope>
    <source>
        <strain evidence="14 15">AUSMDU00012717</strain>
    </source>
</reference>
<dbReference type="InterPro" id="IPR039421">
    <property type="entry name" value="Type_1_exporter"/>
</dbReference>
<evidence type="ECO:0000256" key="11">
    <source>
        <dbReference type="SAM" id="Phobius"/>
    </source>
</evidence>
<feature type="transmembrane region" description="Helical" evidence="11">
    <location>
        <begin position="237"/>
        <end position="264"/>
    </location>
</feature>
<sequence length="574" mass="61435">MIRKLFRIIGPEDRPRFVRWIGLIVAFSVLQGICILMVVPVLRPLLNGDRDGALPWLSALAAATAITGVVFFVQAVHGQRIADALLLGMHHRVGDHLTRLPLGWFGSERTGRLTHSMSQGTANIIGVPAHLMQPVISGALTPAVVAAGMFFFDPRLAVALVVAGLVLLATHNWAQTAIARSFGAIDRAAVEAAGRVVEFAQCQPVLRAFGRTGTGNRLLDGALVGQRRAYDEMNRNAVAALLAFSVAVQAAFIALIAVAVALALGGSLDAAALIALLVLVTRFVGPLIEIVDHAAALRMASEDIDRIDEVLAVRPLPEGDATGPATPGEVSFHGVCFGYGDRKVLRDIDFQARPGTLTAIVGPSGAGKTTLLRLVARFWDVDAGMVRVGGTDVRDLSTDALMSQLAMVFQDVYLFDDTIEANIRLGRPDATGGEVREVARLARVDEIVDRMPDGWNTRVGEGGVSLSGGERQRVSIARALIKQAPIVLLDEATAALDPDNEAAVAAAMRALAARRTLLVVAHRLHTVATADQILVLDGGGIAQRGTHYELIDQPGRYRDFWREREKAQGWRLTV</sequence>
<dbReference type="InterPro" id="IPR017871">
    <property type="entry name" value="ABC_transporter-like_CS"/>
</dbReference>
<evidence type="ECO:0000259" key="12">
    <source>
        <dbReference type="PROSITE" id="PS50893"/>
    </source>
</evidence>
<dbReference type="PANTHER" id="PTHR24221">
    <property type="entry name" value="ATP-BINDING CASSETTE SUB-FAMILY B"/>
    <property type="match status" value="1"/>
</dbReference>
<evidence type="ECO:0000313" key="15">
    <source>
        <dbReference type="Proteomes" id="UP000503540"/>
    </source>
</evidence>
<keyword evidence="7 14" id="KW-0067">ATP-binding</keyword>
<dbReference type="GO" id="GO:0005524">
    <property type="term" value="F:ATP binding"/>
    <property type="evidence" value="ECO:0007669"/>
    <property type="project" value="UniProtKB-KW"/>
</dbReference>
<comment type="similarity">
    <text evidence="10">Belongs to the ABC transporter superfamily. Siderophore-Fe(3+) uptake transporter (SIUT) (TC 3.A.1.21) family.</text>
</comment>
<keyword evidence="8 11" id="KW-1133">Transmembrane helix</keyword>
<dbReference type="SUPFAM" id="SSF52540">
    <property type="entry name" value="P-loop containing nucleoside triphosphate hydrolases"/>
    <property type="match status" value="1"/>
</dbReference>
<feature type="domain" description="ABC transmembrane type-1" evidence="13">
    <location>
        <begin position="23"/>
        <end position="299"/>
    </location>
</feature>
<keyword evidence="2" id="KW-0813">Transport</keyword>
<feature type="transmembrane region" description="Helical" evidence="11">
    <location>
        <begin position="270"/>
        <end position="291"/>
    </location>
</feature>
<dbReference type="Pfam" id="PF00664">
    <property type="entry name" value="ABC_membrane"/>
    <property type="match status" value="1"/>
</dbReference>
<dbReference type="InterPro" id="IPR003593">
    <property type="entry name" value="AAA+_ATPase"/>
</dbReference>
<dbReference type="GO" id="GO:0016887">
    <property type="term" value="F:ATP hydrolysis activity"/>
    <property type="evidence" value="ECO:0007669"/>
    <property type="project" value="InterPro"/>
</dbReference>
<dbReference type="Pfam" id="PF00005">
    <property type="entry name" value="ABC_tran"/>
    <property type="match status" value="1"/>
</dbReference>
<dbReference type="KEGG" id="nah:F5544_10980"/>
<evidence type="ECO:0000256" key="7">
    <source>
        <dbReference type="ARBA" id="ARBA00022840"/>
    </source>
</evidence>
<dbReference type="RefSeq" id="WP_167473119.1">
    <property type="nucleotide sequence ID" value="NZ_CP046172.1"/>
</dbReference>
<evidence type="ECO:0000256" key="10">
    <source>
        <dbReference type="ARBA" id="ARBA00023455"/>
    </source>
</evidence>
<dbReference type="SUPFAM" id="SSF90123">
    <property type="entry name" value="ABC transporter transmembrane region"/>
    <property type="match status" value="1"/>
</dbReference>
<evidence type="ECO:0000256" key="9">
    <source>
        <dbReference type="ARBA" id="ARBA00023136"/>
    </source>
</evidence>
<dbReference type="Proteomes" id="UP000503540">
    <property type="component" value="Chromosome"/>
</dbReference>
<dbReference type="InterPro" id="IPR027417">
    <property type="entry name" value="P-loop_NTPase"/>
</dbReference>
<organism evidence="14 15">
    <name type="scientific">Nocardia arthritidis</name>
    <dbReference type="NCBI Taxonomy" id="228602"/>
    <lineage>
        <taxon>Bacteria</taxon>
        <taxon>Bacillati</taxon>
        <taxon>Actinomycetota</taxon>
        <taxon>Actinomycetes</taxon>
        <taxon>Mycobacteriales</taxon>
        <taxon>Nocardiaceae</taxon>
        <taxon>Nocardia</taxon>
    </lineage>
</organism>
<dbReference type="PANTHER" id="PTHR24221:SF397">
    <property type="entry name" value="ABC TRANSPORTER, ATP-BINDING TRANSMEMBRANE PROTEIN"/>
    <property type="match status" value="1"/>
</dbReference>
<dbReference type="GO" id="GO:0140359">
    <property type="term" value="F:ABC-type transporter activity"/>
    <property type="evidence" value="ECO:0007669"/>
    <property type="project" value="InterPro"/>
</dbReference>
<protein>
    <submittedName>
        <fullName evidence="14">ATP-binding cassette domain-containing protein</fullName>
    </submittedName>
</protein>
<dbReference type="EMBL" id="CP046172">
    <property type="protein sequence ID" value="QIS10091.1"/>
    <property type="molecule type" value="Genomic_DNA"/>
</dbReference>
<feature type="transmembrane region" description="Helical" evidence="11">
    <location>
        <begin position="54"/>
        <end position="73"/>
    </location>
</feature>
<evidence type="ECO:0000259" key="13">
    <source>
        <dbReference type="PROSITE" id="PS50929"/>
    </source>
</evidence>
<evidence type="ECO:0000256" key="5">
    <source>
        <dbReference type="ARBA" id="ARBA00022692"/>
    </source>
</evidence>